<feature type="non-terminal residue" evidence="4">
    <location>
        <position position="118"/>
    </location>
</feature>
<reference evidence="4 5" key="1">
    <citation type="submission" date="2019-12" db="EMBL/GenBank/DDBJ databases">
        <title>Enteriobacteria Tanzani isolates_10432.</title>
        <authorList>
            <person name="Subbiah M."/>
            <person name="Call D."/>
        </authorList>
    </citation>
    <scope>NUCLEOTIDE SEQUENCE [LARGE SCALE GENOMIC DNA]</scope>
    <source>
        <strain evidence="4 5">10432wG8</strain>
    </source>
</reference>
<comment type="similarity">
    <text evidence="1">Belongs to the 'phage' integrase family.</text>
</comment>
<dbReference type="EMBL" id="WTML01000741">
    <property type="protein sequence ID" value="MWL01703.1"/>
    <property type="molecule type" value="Genomic_DNA"/>
</dbReference>
<gene>
    <name evidence="4" type="ORF">GQM21_32145</name>
</gene>
<evidence type="ECO:0000256" key="1">
    <source>
        <dbReference type="ARBA" id="ARBA00008857"/>
    </source>
</evidence>
<dbReference type="InterPro" id="IPR038488">
    <property type="entry name" value="Integrase_DNA-bd_sf"/>
</dbReference>
<feature type="domain" description="Integrase DNA-binding" evidence="3">
    <location>
        <begin position="3"/>
        <end position="88"/>
    </location>
</feature>
<dbReference type="InterPro" id="IPR050808">
    <property type="entry name" value="Phage_Integrase"/>
</dbReference>
<sequence length="118" mass="13375">MALTDIKVKTAKPKDKPYKLADGGGMYLLINTNGSKYWRMKYRFAGKEKMLSIGVYPDVTLADAREKRSEARKLLAAGGDPGEAKKEEKIAQQISLKNTFEAIAREWHQSKADRWSLR</sequence>
<proteinExistence type="inferred from homology"/>
<dbReference type="PANTHER" id="PTHR30629:SF2">
    <property type="entry name" value="PROPHAGE INTEGRASE INTS-RELATED"/>
    <property type="match status" value="1"/>
</dbReference>
<name>A0A8T5YN51_ECOLX</name>
<dbReference type="PANTHER" id="PTHR30629">
    <property type="entry name" value="PROPHAGE INTEGRASE"/>
    <property type="match status" value="1"/>
</dbReference>
<dbReference type="Gene3D" id="3.30.160.390">
    <property type="entry name" value="Integrase, DNA-binding domain"/>
    <property type="match status" value="1"/>
</dbReference>
<comment type="caution">
    <text evidence="4">The sequence shown here is derived from an EMBL/GenBank/DDBJ whole genome shotgun (WGS) entry which is preliminary data.</text>
</comment>
<organism evidence="4 5">
    <name type="scientific">Escherichia coli</name>
    <dbReference type="NCBI Taxonomy" id="562"/>
    <lineage>
        <taxon>Bacteria</taxon>
        <taxon>Pseudomonadati</taxon>
        <taxon>Pseudomonadota</taxon>
        <taxon>Gammaproteobacteria</taxon>
        <taxon>Enterobacterales</taxon>
        <taxon>Enterobacteriaceae</taxon>
        <taxon>Escherichia</taxon>
    </lineage>
</organism>
<dbReference type="InterPro" id="IPR025166">
    <property type="entry name" value="Integrase_DNA_bind_dom"/>
</dbReference>
<dbReference type="Proteomes" id="UP000462271">
    <property type="component" value="Unassembled WGS sequence"/>
</dbReference>
<dbReference type="AlphaFoldDB" id="A0A8T5YN51"/>
<dbReference type="Pfam" id="PF13356">
    <property type="entry name" value="Arm-DNA-bind_3"/>
    <property type="match status" value="1"/>
</dbReference>
<evidence type="ECO:0000313" key="5">
    <source>
        <dbReference type="Proteomes" id="UP000462271"/>
    </source>
</evidence>
<dbReference type="GO" id="GO:0015074">
    <property type="term" value="P:DNA integration"/>
    <property type="evidence" value="ECO:0007669"/>
    <property type="project" value="UniProtKB-KW"/>
</dbReference>
<evidence type="ECO:0000259" key="3">
    <source>
        <dbReference type="Pfam" id="PF13356"/>
    </source>
</evidence>
<protein>
    <submittedName>
        <fullName evidence="4">DUF4102 domain-containing protein</fullName>
    </submittedName>
</protein>
<keyword evidence="2" id="KW-0229">DNA integration</keyword>
<accession>A0A8T5YN51</accession>
<evidence type="ECO:0000313" key="4">
    <source>
        <dbReference type="EMBL" id="MWL01703.1"/>
    </source>
</evidence>
<evidence type="ECO:0000256" key="2">
    <source>
        <dbReference type="ARBA" id="ARBA00022908"/>
    </source>
</evidence>